<evidence type="ECO:0000259" key="2">
    <source>
        <dbReference type="Pfam" id="PF02357"/>
    </source>
</evidence>
<dbReference type="GO" id="GO:0006354">
    <property type="term" value="P:DNA-templated transcription elongation"/>
    <property type="evidence" value="ECO:0007669"/>
    <property type="project" value="InterPro"/>
</dbReference>
<keyword evidence="1" id="KW-0804">Transcription</keyword>
<dbReference type="Pfam" id="PF02357">
    <property type="entry name" value="NusG"/>
    <property type="match status" value="1"/>
</dbReference>
<evidence type="ECO:0000313" key="4">
    <source>
        <dbReference type="Proteomes" id="UP000663946"/>
    </source>
</evidence>
<protein>
    <recommendedName>
        <fullName evidence="2">NusG-like N-terminal domain-containing protein</fullName>
    </recommendedName>
</protein>
<dbReference type="SUPFAM" id="SSF82679">
    <property type="entry name" value="N-utilization substance G protein NusG, N-terminal domain"/>
    <property type="match status" value="1"/>
</dbReference>
<dbReference type="InterPro" id="IPR036735">
    <property type="entry name" value="NGN_dom_sf"/>
</dbReference>
<dbReference type="InterPro" id="IPR006645">
    <property type="entry name" value="NGN-like_dom"/>
</dbReference>
<reference evidence="3" key="1">
    <citation type="submission" date="2020-02" db="EMBL/GenBank/DDBJ databases">
        <title>Unexpected conservation and global transmission of agrobacterial virulence plasmids.</title>
        <authorList>
            <person name="Weisberg A.J."/>
            <person name="Davis E.W. II"/>
            <person name="Tabima J.R."/>
            <person name="Belcher M.S."/>
            <person name="Miller M."/>
            <person name="Kuo C.-H."/>
            <person name="Loper J.E."/>
            <person name="Grunwald N.J."/>
            <person name="Putnam M.L."/>
            <person name="Chang J.H."/>
        </authorList>
    </citation>
    <scope>NUCLEOTIDE SEQUENCE</scope>
    <source>
        <strain evidence="3">Q15/94</strain>
    </source>
</reference>
<accession>A0AAJ4N0L6</accession>
<proteinExistence type="predicted"/>
<dbReference type="AlphaFoldDB" id="A0AAJ4N0L6"/>
<gene>
    <name evidence="3" type="ORF">G6M86_04655</name>
</gene>
<name>A0AAJ4N0L6_AGRTU</name>
<dbReference type="Gene3D" id="3.30.70.940">
    <property type="entry name" value="NusG, N-terminal domain"/>
    <property type="match status" value="1"/>
</dbReference>
<dbReference type="EMBL" id="CP049216">
    <property type="protein sequence ID" value="QTG12577.1"/>
    <property type="molecule type" value="Genomic_DNA"/>
</dbReference>
<evidence type="ECO:0000313" key="3">
    <source>
        <dbReference type="EMBL" id="QTG12577.1"/>
    </source>
</evidence>
<evidence type="ECO:0000256" key="1">
    <source>
        <dbReference type="ARBA" id="ARBA00023163"/>
    </source>
</evidence>
<organism evidence="3 4">
    <name type="scientific">Agrobacterium tumefaciens</name>
    <dbReference type="NCBI Taxonomy" id="358"/>
    <lineage>
        <taxon>Bacteria</taxon>
        <taxon>Pseudomonadati</taxon>
        <taxon>Pseudomonadota</taxon>
        <taxon>Alphaproteobacteria</taxon>
        <taxon>Hyphomicrobiales</taxon>
        <taxon>Rhizobiaceae</taxon>
        <taxon>Rhizobium/Agrobacterium group</taxon>
        <taxon>Agrobacterium</taxon>
        <taxon>Agrobacterium tumefaciens complex</taxon>
    </lineage>
</organism>
<dbReference type="Proteomes" id="UP000663946">
    <property type="component" value="Chromosome 1"/>
</dbReference>
<sequence length="210" mass="24521">MDDGTPHSNWCCRHFFARQHRATYLALHFQAARLGESIIERNIRNEGFDVYMPAFWKDVKHQRTNKIKAKRFPLLVGYVFVNVRERDFERVRRTDGVMCFLRLSADLPPASFKDEDIGALMFADMEKKRDYETERNDRERLAQQHRRNALNRQLGLILPKGRRKKVSMRYAADQAMNELSPATRERVMLILKELEGIEGDGPLAKLAIAS</sequence>
<feature type="domain" description="NusG-like N-terminal" evidence="2">
    <location>
        <begin position="36"/>
        <end position="118"/>
    </location>
</feature>